<organism evidence="1">
    <name type="scientific">uncultured bacterium contig00092</name>
    <dbReference type="NCBI Taxonomy" id="1181563"/>
    <lineage>
        <taxon>Bacteria</taxon>
        <taxon>environmental samples</taxon>
    </lineage>
</organism>
<dbReference type="AlphaFoldDB" id="A0A806K2I9"/>
<sequence>MSSEHNFSIEFPADRDYIPYVQDFFRNFLKNFDFGKDFAENASVESLSWFNSVIAEEKFLHALPTISFSVKTSENVVSVLIKTSDKKELITSLTAQSQEKPE</sequence>
<protein>
    <submittedName>
        <fullName evidence="1">Uncharacterized protein</fullName>
    </submittedName>
</protein>
<evidence type="ECO:0000313" key="1">
    <source>
        <dbReference type="EMBL" id="AGS54268.1"/>
    </source>
</evidence>
<name>A0A806K2I9_9BACT</name>
<proteinExistence type="predicted"/>
<accession>A0A806K2I9</accession>
<dbReference type="EMBL" id="JQ844286">
    <property type="protein sequence ID" value="AGS54268.1"/>
    <property type="molecule type" value="Genomic_DNA"/>
</dbReference>
<reference evidence="1" key="1">
    <citation type="submission" date="2012-03" db="EMBL/GenBank/DDBJ databases">
        <title>Functional metagenomics reveals considerable lignocellulase gene clusters in the gut microbiome of a wood-feeding higher termite.</title>
        <authorList>
            <person name="Liu N."/>
        </authorList>
    </citation>
    <scope>NUCLEOTIDE SEQUENCE</scope>
</reference>